<keyword evidence="2" id="KW-0812">Transmembrane</keyword>
<dbReference type="AlphaFoldDB" id="A0AAE9ETP5"/>
<evidence type="ECO:0000313" key="4">
    <source>
        <dbReference type="EMBL" id="UMM26365.1"/>
    </source>
</evidence>
<evidence type="ECO:0000256" key="3">
    <source>
        <dbReference type="SAM" id="SignalP"/>
    </source>
</evidence>
<feature type="region of interest" description="Disordered" evidence="1">
    <location>
        <begin position="102"/>
        <end position="129"/>
    </location>
</feature>
<keyword evidence="3" id="KW-0732">Signal</keyword>
<evidence type="ECO:0000256" key="1">
    <source>
        <dbReference type="SAM" id="MobiDB-lite"/>
    </source>
</evidence>
<feature type="region of interest" description="Disordered" evidence="1">
    <location>
        <begin position="146"/>
        <end position="185"/>
    </location>
</feature>
<protein>
    <submittedName>
        <fullName evidence="4">Uncharacterized protein</fullName>
    </submittedName>
</protein>
<keyword evidence="2" id="KW-1133">Transmembrane helix</keyword>
<feature type="chain" id="PRO_5041911925" evidence="3">
    <location>
        <begin position="20"/>
        <end position="402"/>
    </location>
</feature>
<feature type="region of interest" description="Disordered" evidence="1">
    <location>
        <begin position="203"/>
        <end position="229"/>
    </location>
</feature>
<feature type="compositionally biased region" description="Polar residues" evidence="1">
    <location>
        <begin position="203"/>
        <end position="216"/>
    </location>
</feature>
<feature type="compositionally biased region" description="Acidic residues" evidence="1">
    <location>
        <begin position="151"/>
        <end position="167"/>
    </location>
</feature>
<feature type="compositionally biased region" description="Polar residues" evidence="1">
    <location>
        <begin position="168"/>
        <end position="185"/>
    </location>
</feature>
<keyword evidence="5" id="KW-1185">Reference proteome</keyword>
<feature type="signal peptide" evidence="3">
    <location>
        <begin position="1"/>
        <end position="19"/>
    </location>
</feature>
<keyword evidence="2" id="KW-0472">Membrane</keyword>
<reference evidence="4 5" key="1">
    <citation type="submission" date="2022-04" db="EMBL/GenBank/DDBJ databases">
        <title>Chromosome-level reference genomes for two strains of Caenorhabditis briggsae: an improved platform for comparative genomics.</title>
        <authorList>
            <person name="Stevens L."/>
            <person name="Andersen E."/>
        </authorList>
    </citation>
    <scope>NUCLEOTIDE SEQUENCE [LARGE SCALE GENOMIC DNA]</scope>
    <source>
        <strain evidence="4">VX34</strain>
        <tissue evidence="4">Whole-organism</tissue>
    </source>
</reference>
<organism evidence="4 5">
    <name type="scientific">Caenorhabditis briggsae</name>
    <dbReference type="NCBI Taxonomy" id="6238"/>
    <lineage>
        <taxon>Eukaryota</taxon>
        <taxon>Metazoa</taxon>
        <taxon>Ecdysozoa</taxon>
        <taxon>Nematoda</taxon>
        <taxon>Chromadorea</taxon>
        <taxon>Rhabditida</taxon>
        <taxon>Rhabditina</taxon>
        <taxon>Rhabditomorpha</taxon>
        <taxon>Rhabditoidea</taxon>
        <taxon>Rhabditidae</taxon>
        <taxon>Peloderinae</taxon>
        <taxon>Caenorhabditis</taxon>
    </lineage>
</organism>
<gene>
    <name evidence="4" type="ORF">L5515_010103</name>
</gene>
<sequence length="402" mass="44253">MTRLITLLIPLILILPTQSAPGIRKPLVPIYWQTGQLEEQNIESTRIRRTVATTTEENAIDNSTSSTTPSPNTTKMATMKAVVITGEEDLVPKNEEQQIDLRGADADPDSSENDPKIETKVADDSDAPKIVLPVRDPLVEPTEMMYHVDSDGPEDDEDYQDSPDSEDVASSSEAPISTWQKAKNTTTEAPVVILKKSQEIGNSTRQKALEKNSTSEAIKKLPAPKNYGSVDVKNTTSEYVKLTTSKNSESTSSGNSTSEDVKLAAEDDVPEEIPYILPTGDDDNDTYVDKPFNGDVYPQTLYDQTNIFLHEFSRNHPGASFVLVCTLAAIIVLLVAVVLIECCKSRRRHHAYNSRSRTPPSVTADLYNTSACSHFYSKPTLLPNQQEVTMQLVSSDISSDMI</sequence>
<evidence type="ECO:0000256" key="2">
    <source>
        <dbReference type="SAM" id="Phobius"/>
    </source>
</evidence>
<feature type="region of interest" description="Disordered" evidence="1">
    <location>
        <begin position="243"/>
        <end position="264"/>
    </location>
</feature>
<name>A0AAE9ETP5_CAEBR</name>
<evidence type="ECO:0000313" key="5">
    <source>
        <dbReference type="Proteomes" id="UP000829354"/>
    </source>
</evidence>
<accession>A0AAE9ETP5</accession>
<dbReference type="EMBL" id="CP092623">
    <property type="protein sequence ID" value="UMM26365.1"/>
    <property type="molecule type" value="Genomic_DNA"/>
</dbReference>
<feature type="compositionally biased region" description="Low complexity" evidence="1">
    <location>
        <begin position="243"/>
        <end position="258"/>
    </location>
</feature>
<proteinExistence type="predicted"/>
<dbReference type="Proteomes" id="UP000829354">
    <property type="component" value="Chromosome IV"/>
</dbReference>
<feature type="transmembrane region" description="Helical" evidence="2">
    <location>
        <begin position="318"/>
        <end position="340"/>
    </location>
</feature>
<feature type="compositionally biased region" description="Basic and acidic residues" evidence="1">
    <location>
        <begin position="113"/>
        <end position="127"/>
    </location>
</feature>